<name>X0S7I5_9ZZZZ</name>
<protein>
    <recommendedName>
        <fullName evidence="2">Polymerase/histidinol phosphatase N-terminal domain-containing protein</fullName>
    </recommendedName>
</protein>
<dbReference type="AlphaFoldDB" id="X0S7I5"/>
<comment type="caution">
    <text evidence="1">The sequence shown here is derived from an EMBL/GenBank/DDBJ whole genome shotgun (WGS) entry which is preliminary data.</text>
</comment>
<reference evidence="1" key="1">
    <citation type="journal article" date="2014" name="Front. Microbiol.">
        <title>High frequency of phylogenetically diverse reductive dehalogenase-homologous genes in deep subseafloor sedimentary metagenomes.</title>
        <authorList>
            <person name="Kawai M."/>
            <person name="Futagami T."/>
            <person name="Toyoda A."/>
            <person name="Takaki Y."/>
            <person name="Nishi S."/>
            <person name="Hori S."/>
            <person name="Arai W."/>
            <person name="Tsubouchi T."/>
            <person name="Morono Y."/>
            <person name="Uchiyama I."/>
            <person name="Ito T."/>
            <person name="Fujiyama A."/>
            <person name="Inagaki F."/>
            <person name="Takami H."/>
        </authorList>
    </citation>
    <scope>NUCLEOTIDE SEQUENCE</scope>
    <source>
        <strain evidence="1">Expedition CK06-06</strain>
    </source>
</reference>
<sequence>MKLDLHTHCREATACPTPSLDIVRDIVAAAKAKGLDGIAITEHYTGAYGHEVKEIVDRYLDGEILVIPGQEIDRVFLGVAKGLLHVVELYLPGDVTFRFIAHPGHPSARDLDSHIDGSIHGIEVRNPLHDDEMDEERIRQLAEKHNLILLANSDAHTLSDIGVFYNEIEIEELCARARRG</sequence>
<dbReference type="EMBL" id="BARS01002680">
    <property type="protein sequence ID" value="GAF71176.1"/>
    <property type="molecule type" value="Genomic_DNA"/>
</dbReference>
<gene>
    <name evidence="1" type="ORF">S01H1_05142</name>
</gene>
<dbReference type="SUPFAM" id="SSF89550">
    <property type="entry name" value="PHP domain-like"/>
    <property type="match status" value="1"/>
</dbReference>
<dbReference type="Gene3D" id="3.20.20.140">
    <property type="entry name" value="Metal-dependent hydrolases"/>
    <property type="match status" value="1"/>
</dbReference>
<accession>X0S7I5</accession>
<organism evidence="1">
    <name type="scientific">marine sediment metagenome</name>
    <dbReference type="NCBI Taxonomy" id="412755"/>
    <lineage>
        <taxon>unclassified sequences</taxon>
        <taxon>metagenomes</taxon>
        <taxon>ecological metagenomes</taxon>
    </lineage>
</organism>
<proteinExistence type="predicted"/>
<dbReference type="InterPro" id="IPR052018">
    <property type="entry name" value="PHP_domain"/>
</dbReference>
<dbReference type="GO" id="GO:0035312">
    <property type="term" value="F:5'-3' DNA exonuclease activity"/>
    <property type="evidence" value="ECO:0007669"/>
    <property type="project" value="TreeGrafter"/>
</dbReference>
<evidence type="ECO:0008006" key="2">
    <source>
        <dbReference type="Google" id="ProtNLM"/>
    </source>
</evidence>
<dbReference type="Pfam" id="PF13263">
    <property type="entry name" value="PHP_C"/>
    <property type="match status" value="1"/>
</dbReference>
<dbReference type="GO" id="GO:0004534">
    <property type="term" value="F:5'-3' RNA exonuclease activity"/>
    <property type="evidence" value="ECO:0007669"/>
    <property type="project" value="TreeGrafter"/>
</dbReference>
<dbReference type="PANTHER" id="PTHR42924">
    <property type="entry name" value="EXONUCLEASE"/>
    <property type="match status" value="1"/>
</dbReference>
<dbReference type="CDD" id="cd07432">
    <property type="entry name" value="PHP_HisPPase"/>
    <property type="match status" value="1"/>
</dbReference>
<dbReference type="InterPro" id="IPR016195">
    <property type="entry name" value="Pol/histidinol_Pase-like"/>
</dbReference>
<dbReference type="PANTHER" id="PTHR42924:SF3">
    <property type="entry name" value="POLYMERASE_HISTIDINOL PHOSPHATASE N-TERMINAL DOMAIN-CONTAINING PROTEIN"/>
    <property type="match status" value="1"/>
</dbReference>
<evidence type="ECO:0000313" key="1">
    <source>
        <dbReference type="EMBL" id="GAF71176.1"/>
    </source>
</evidence>